<evidence type="ECO:0000256" key="8">
    <source>
        <dbReference type="ARBA" id="ARBA00023002"/>
    </source>
</evidence>
<keyword evidence="6" id="KW-0479">Metal-binding</keyword>
<evidence type="ECO:0000313" key="12">
    <source>
        <dbReference type="EMBL" id="UNI23334.1"/>
    </source>
</evidence>
<dbReference type="GeneID" id="72071107"/>
<keyword evidence="9" id="KW-0408">Iron</keyword>
<evidence type="ECO:0008006" key="14">
    <source>
        <dbReference type="Google" id="ProtNLM"/>
    </source>
</evidence>
<sequence>MENYAALRDQHLQGRLLQLFERAGTNTLQLHLVGRHTHITIEPENIQTILATDQKKWNLTSQRKGGLHPLLGKGIFTTDGLEWQHSRRTLRPYFDRSQVRNFVSLEKHVSRLLAKIPRNGDTVDLSELFFRLTLDSATEMLFGESTDVVSEARGKRFAESFARAQADAAKRSQLGWLYNLMPQSRNAKRDTEFVQDFVDHYVEKGLSRYSQLKNGNRDVEDTQRPVVLEGLVRQTDDRVRIRSELLNILLAGRDTTASLLTNIWFILSKRPDLWRKLQEDVAT</sequence>
<keyword evidence="8" id="KW-0560">Oxidoreductase</keyword>
<comment type="similarity">
    <text evidence="3">Belongs to the cytochrome P450 family.</text>
</comment>
<keyword evidence="4" id="KW-0349">Heme</keyword>
<evidence type="ECO:0000256" key="1">
    <source>
        <dbReference type="ARBA" id="ARBA00001971"/>
    </source>
</evidence>
<dbReference type="InterPro" id="IPR036396">
    <property type="entry name" value="Cyt_P450_sf"/>
</dbReference>
<gene>
    <name evidence="12" type="ORF">JDV02_009162</name>
</gene>
<evidence type="ECO:0000256" key="7">
    <source>
        <dbReference type="ARBA" id="ARBA00022989"/>
    </source>
</evidence>
<dbReference type="SUPFAM" id="SSF48264">
    <property type="entry name" value="Cytochrome P450"/>
    <property type="match status" value="1"/>
</dbReference>
<dbReference type="AlphaFoldDB" id="A0A9Q8QLI5"/>
<keyword evidence="7" id="KW-1133">Transmembrane helix</keyword>
<dbReference type="OrthoDB" id="1470350at2759"/>
<dbReference type="GO" id="GO:0016020">
    <property type="term" value="C:membrane"/>
    <property type="evidence" value="ECO:0007669"/>
    <property type="project" value="UniProtKB-SubCell"/>
</dbReference>
<dbReference type="InterPro" id="IPR002974">
    <property type="entry name" value="Cyt_P450_E_CYP52_ascomycetes"/>
</dbReference>
<accession>A0A9Q8QLI5</accession>
<evidence type="ECO:0000256" key="2">
    <source>
        <dbReference type="ARBA" id="ARBA00004167"/>
    </source>
</evidence>
<dbReference type="Pfam" id="PF00067">
    <property type="entry name" value="p450"/>
    <property type="match status" value="1"/>
</dbReference>
<dbReference type="PANTHER" id="PTHR24287">
    <property type="entry name" value="P450, PUTATIVE (EUROFUNG)-RELATED"/>
    <property type="match status" value="1"/>
</dbReference>
<keyword evidence="13" id="KW-1185">Reference proteome</keyword>
<protein>
    <recommendedName>
        <fullName evidence="14">Cytochrome P450 alkane hydroxylase</fullName>
    </recommendedName>
</protein>
<dbReference type="RefSeq" id="XP_047846815.1">
    <property type="nucleotide sequence ID" value="XM_047990806.1"/>
</dbReference>
<dbReference type="PRINTS" id="PR01239">
    <property type="entry name" value="EP450IICYP52"/>
</dbReference>
<dbReference type="PANTHER" id="PTHR24287:SF1">
    <property type="entry name" value="P450, PUTATIVE (EUROFUNG)-RELATED"/>
    <property type="match status" value="1"/>
</dbReference>
<proteinExistence type="inferred from homology"/>
<evidence type="ECO:0000256" key="3">
    <source>
        <dbReference type="ARBA" id="ARBA00010617"/>
    </source>
</evidence>
<keyword evidence="10" id="KW-0503">Monooxygenase</keyword>
<evidence type="ECO:0000256" key="6">
    <source>
        <dbReference type="ARBA" id="ARBA00022723"/>
    </source>
</evidence>
<dbReference type="GO" id="GO:0016712">
    <property type="term" value="F:oxidoreductase activity, acting on paired donors, with incorporation or reduction of molecular oxygen, reduced flavin or flavoprotein as one donor, and incorporation of one atom of oxygen"/>
    <property type="evidence" value="ECO:0007669"/>
    <property type="project" value="InterPro"/>
</dbReference>
<comment type="cofactor">
    <cofactor evidence="1">
        <name>heme</name>
        <dbReference type="ChEBI" id="CHEBI:30413"/>
    </cofactor>
</comment>
<reference evidence="12" key="1">
    <citation type="submission" date="2021-11" db="EMBL/GenBank/DDBJ databases">
        <title>Purpureocillium_takamizusanense_genome.</title>
        <authorList>
            <person name="Nguyen N.-H."/>
        </authorList>
    </citation>
    <scope>NUCLEOTIDE SEQUENCE</scope>
    <source>
        <strain evidence="12">PT3</strain>
    </source>
</reference>
<dbReference type="EMBL" id="CP086362">
    <property type="protein sequence ID" value="UNI23334.1"/>
    <property type="molecule type" value="Genomic_DNA"/>
</dbReference>
<evidence type="ECO:0000256" key="10">
    <source>
        <dbReference type="ARBA" id="ARBA00023033"/>
    </source>
</evidence>
<dbReference type="KEGG" id="ptkz:JDV02_009162"/>
<dbReference type="Proteomes" id="UP000829364">
    <property type="component" value="Chromosome 9"/>
</dbReference>
<evidence type="ECO:0000313" key="13">
    <source>
        <dbReference type="Proteomes" id="UP000829364"/>
    </source>
</evidence>
<evidence type="ECO:0000256" key="5">
    <source>
        <dbReference type="ARBA" id="ARBA00022692"/>
    </source>
</evidence>
<organism evidence="12 13">
    <name type="scientific">Purpureocillium takamizusanense</name>
    <dbReference type="NCBI Taxonomy" id="2060973"/>
    <lineage>
        <taxon>Eukaryota</taxon>
        <taxon>Fungi</taxon>
        <taxon>Dikarya</taxon>
        <taxon>Ascomycota</taxon>
        <taxon>Pezizomycotina</taxon>
        <taxon>Sordariomycetes</taxon>
        <taxon>Hypocreomycetidae</taxon>
        <taxon>Hypocreales</taxon>
        <taxon>Ophiocordycipitaceae</taxon>
        <taxon>Purpureocillium</taxon>
    </lineage>
</organism>
<dbReference type="InterPro" id="IPR001128">
    <property type="entry name" value="Cyt_P450"/>
</dbReference>
<keyword evidence="5" id="KW-0812">Transmembrane</keyword>
<evidence type="ECO:0000256" key="9">
    <source>
        <dbReference type="ARBA" id="ARBA00023004"/>
    </source>
</evidence>
<dbReference type="Gene3D" id="1.10.630.10">
    <property type="entry name" value="Cytochrome P450"/>
    <property type="match status" value="1"/>
</dbReference>
<name>A0A9Q8QLI5_9HYPO</name>
<keyword evidence="11" id="KW-0472">Membrane</keyword>
<comment type="subcellular location">
    <subcellularLocation>
        <location evidence="2">Membrane</location>
        <topology evidence="2">Single-pass membrane protein</topology>
    </subcellularLocation>
</comment>
<dbReference type="GO" id="GO:0020037">
    <property type="term" value="F:heme binding"/>
    <property type="evidence" value="ECO:0007669"/>
    <property type="project" value="InterPro"/>
</dbReference>
<dbReference type="GO" id="GO:0005506">
    <property type="term" value="F:iron ion binding"/>
    <property type="evidence" value="ECO:0007669"/>
    <property type="project" value="InterPro"/>
</dbReference>
<evidence type="ECO:0000256" key="4">
    <source>
        <dbReference type="ARBA" id="ARBA00022617"/>
    </source>
</evidence>
<evidence type="ECO:0000256" key="11">
    <source>
        <dbReference type="ARBA" id="ARBA00023136"/>
    </source>
</evidence>
<dbReference type="InterPro" id="IPR047146">
    <property type="entry name" value="Cyt_P450_E_CYP52_fungi"/>
</dbReference>